<dbReference type="PANTHER" id="PTHR43736:SF1">
    <property type="entry name" value="DIHYDRONEOPTERIN TRIPHOSPHATE DIPHOSPHATASE"/>
    <property type="match status" value="1"/>
</dbReference>
<dbReference type="EMBL" id="LAFY01000586">
    <property type="protein sequence ID" value="KJX96917.1"/>
    <property type="molecule type" value="Genomic_DNA"/>
</dbReference>
<keyword evidence="1 2" id="KW-0378">Hydrolase</keyword>
<evidence type="ECO:0000313" key="5">
    <source>
        <dbReference type="Proteomes" id="UP000033647"/>
    </source>
</evidence>
<dbReference type="PROSITE" id="PS51462">
    <property type="entry name" value="NUDIX"/>
    <property type="match status" value="1"/>
</dbReference>
<dbReference type="Proteomes" id="UP000033647">
    <property type="component" value="Unassembled WGS sequence"/>
</dbReference>
<dbReference type="AlphaFoldDB" id="A0A0F4GIN9"/>
<dbReference type="InterPro" id="IPR020084">
    <property type="entry name" value="NUDIX_hydrolase_CS"/>
</dbReference>
<dbReference type="PROSITE" id="PS00893">
    <property type="entry name" value="NUDIX_BOX"/>
    <property type="match status" value="1"/>
</dbReference>
<feature type="domain" description="Nudix hydrolase" evidence="3">
    <location>
        <begin position="18"/>
        <end position="160"/>
    </location>
</feature>
<dbReference type="STRING" id="1047168.A0A0F4GIN9"/>
<protein>
    <recommendedName>
        <fullName evidence="3">Nudix hydrolase domain-containing protein</fullName>
    </recommendedName>
</protein>
<gene>
    <name evidence="4" type="ORF">TI39_contig594g00044</name>
</gene>
<evidence type="ECO:0000256" key="1">
    <source>
        <dbReference type="ARBA" id="ARBA00022801"/>
    </source>
</evidence>
<dbReference type="CDD" id="cd02883">
    <property type="entry name" value="NUDIX_Hydrolase"/>
    <property type="match status" value="1"/>
</dbReference>
<dbReference type="InterPro" id="IPR000086">
    <property type="entry name" value="NUDIX_hydrolase_dom"/>
</dbReference>
<dbReference type="Gene3D" id="3.90.79.10">
    <property type="entry name" value="Nucleoside Triphosphate Pyrophosphohydrolase"/>
    <property type="match status" value="1"/>
</dbReference>
<organism evidence="4 5">
    <name type="scientific">Zymoseptoria brevis</name>
    <dbReference type="NCBI Taxonomy" id="1047168"/>
    <lineage>
        <taxon>Eukaryota</taxon>
        <taxon>Fungi</taxon>
        <taxon>Dikarya</taxon>
        <taxon>Ascomycota</taxon>
        <taxon>Pezizomycotina</taxon>
        <taxon>Dothideomycetes</taxon>
        <taxon>Dothideomycetidae</taxon>
        <taxon>Mycosphaerellales</taxon>
        <taxon>Mycosphaerellaceae</taxon>
        <taxon>Zymoseptoria</taxon>
    </lineage>
</organism>
<comment type="caution">
    <text evidence="4">The sequence shown here is derived from an EMBL/GenBank/DDBJ whole genome shotgun (WGS) entry which is preliminary data.</text>
</comment>
<dbReference type="InterPro" id="IPR015797">
    <property type="entry name" value="NUDIX_hydrolase-like_dom_sf"/>
</dbReference>
<dbReference type="PRINTS" id="PR00502">
    <property type="entry name" value="NUDIXFAMILY"/>
</dbReference>
<dbReference type="OrthoDB" id="276276at2759"/>
<name>A0A0F4GIN9_9PEZI</name>
<evidence type="ECO:0000313" key="4">
    <source>
        <dbReference type="EMBL" id="KJX96917.1"/>
    </source>
</evidence>
<comment type="similarity">
    <text evidence="2">Belongs to the Nudix hydrolase family.</text>
</comment>
<evidence type="ECO:0000256" key="2">
    <source>
        <dbReference type="RuleBase" id="RU003476"/>
    </source>
</evidence>
<dbReference type="SUPFAM" id="SSF55811">
    <property type="entry name" value="Nudix"/>
    <property type="match status" value="1"/>
</dbReference>
<keyword evidence="5" id="KW-1185">Reference proteome</keyword>
<reference evidence="4 5" key="1">
    <citation type="submission" date="2015-03" db="EMBL/GenBank/DDBJ databases">
        <title>RNA-seq based gene annotation and comparative genomics of four Zymoseptoria species reveal species-specific pathogenicity related genes and transposable element activity.</title>
        <authorList>
            <person name="Grandaubert J."/>
            <person name="Bhattacharyya A."/>
            <person name="Stukenbrock E.H."/>
        </authorList>
    </citation>
    <scope>NUCLEOTIDE SEQUENCE [LARGE SCALE GENOMIC DNA]</scope>
    <source>
        <strain evidence="4 5">Zb18110</strain>
    </source>
</reference>
<accession>A0A0F4GIN9</accession>
<dbReference type="GO" id="GO:0016787">
    <property type="term" value="F:hydrolase activity"/>
    <property type="evidence" value="ECO:0007669"/>
    <property type="project" value="UniProtKB-KW"/>
</dbReference>
<sequence>MACNDPALDTKVEDLPPGVRYVVGAAIFQVPERQQTLPQPPKLLCVRRAVTEKAFPNYWEMPGGKVDPKETLREALAREVFEETGLQVEEVTAKLKEKRWERPGGVKWAQYCYVVKVKQPAIVKLDLEEHQEWRWCGREEVEELDRLENQTALMQEAFEGLREVGG</sequence>
<proteinExistence type="inferred from homology"/>
<evidence type="ECO:0000259" key="3">
    <source>
        <dbReference type="PROSITE" id="PS51462"/>
    </source>
</evidence>
<dbReference type="PANTHER" id="PTHR43736">
    <property type="entry name" value="ADP-RIBOSE PYROPHOSPHATASE"/>
    <property type="match status" value="1"/>
</dbReference>
<dbReference type="InterPro" id="IPR020476">
    <property type="entry name" value="Nudix_hydrolase"/>
</dbReference>
<dbReference type="Pfam" id="PF00293">
    <property type="entry name" value="NUDIX"/>
    <property type="match status" value="1"/>
</dbReference>